<dbReference type="Proteomes" id="UP000078561">
    <property type="component" value="Unassembled WGS sequence"/>
</dbReference>
<keyword evidence="3" id="KW-1185">Reference proteome</keyword>
<accession>A0A168PRX8</accession>
<feature type="compositionally biased region" description="Low complexity" evidence="1">
    <location>
        <begin position="50"/>
        <end position="71"/>
    </location>
</feature>
<feature type="region of interest" description="Disordered" evidence="1">
    <location>
        <begin position="206"/>
        <end position="234"/>
    </location>
</feature>
<proteinExistence type="predicted"/>
<dbReference type="AlphaFoldDB" id="A0A168PRX8"/>
<feature type="compositionally biased region" description="Basic residues" evidence="1">
    <location>
        <begin position="72"/>
        <end position="82"/>
    </location>
</feature>
<dbReference type="EMBL" id="LT554016">
    <property type="protein sequence ID" value="SAM02868.1"/>
    <property type="molecule type" value="Genomic_DNA"/>
</dbReference>
<dbReference type="OrthoDB" id="10583489at2759"/>
<evidence type="ECO:0000313" key="2">
    <source>
        <dbReference type="EMBL" id="SAM02868.1"/>
    </source>
</evidence>
<name>A0A168PRX8_ABSGL</name>
<sequence>MSTLKTFGFNVRRKRNQESASPLIAKQDKAITHESIPSTTLAFEAPSIDPPSKLSPSPSTQSNSISTSNKIQKSKPATKRKTSPKDPKQATLLPFFSSPRTNTLLPQSPQAPLIPPPPPSSRQQITAVNQAGLDIKREEGNEVCQIRRRISVVELLPLLVKDYCNEHSSDDDDNDSHLEDGQRDKCHAPTVLLQVKPSKAIYAPEQATMISGQNTHRRRRRSEEDGQEDHPLTHPSLSLSVVTKRLCSEESHHHTYSFLDDFDSQEDNVVDDATVRNCLSTHQVNSLLLAIANEYMAFDDNGWCSSYLD</sequence>
<gene>
    <name evidence="2" type="primary">ABSGL_08684.1 scaffold 10421</name>
</gene>
<dbReference type="InParanoid" id="A0A168PRX8"/>
<protein>
    <submittedName>
        <fullName evidence="2">Uncharacterized protein</fullName>
    </submittedName>
</protein>
<reference evidence="2" key="1">
    <citation type="submission" date="2016-04" db="EMBL/GenBank/DDBJ databases">
        <authorList>
            <person name="Evans L.H."/>
            <person name="Alamgir A."/>
            <person name="Owens N."/>
            <person name="Weber N.D."/>
            <person name="Virtaneva K."/>
            <person name="Barbian K."/>
            <person name="Babar A."/>
            <person name="Rosenke K."/>
        </authorList>
    </citation>
    <scope>NUCLEOTIDE SEQUENCE [LARGE SCALE GENOMIC DNA]</scope>
    <source>
        <strain evidence="2">CBS 101.48</strain>
    </source>
</reference>
<organism evidence="2">
    <name type="scientific">Absidia glauca</name>
    <name type="common">Pin mould</name>
    <dbReference type="NCBI Taxonomy" id="4829"/>
    <lineage>
        <taxon>Eukaryota</taxon>
        <taxon>Fungi</taxon>
        <taxon>Fungi incertae sedis</taxon>
        <taxon>Mucoromycota</taxon>
        <taxon>Mucoromycotina</taxon>
        <taxon>Mucoromycetes</taxon>
        <taxon>Mucorales</taxon>
        <taxon>Cunninghamellaceae</taxon>
        <taxon>Absidia</taxon>
    </lineage>
</organism>
<evidence type="ECO:0000256" key="1">
    <source>
        <dbReference type="SAM" id="MobiDB-lite"/>
    </source>
</evidence>
<evidence type="ECO:0000313" key="3">
    <source>
        <dbReference type="Proteomes" id="UP000078561"/>
    </source>
</evidence>
<feature type="region of interest" description="Disordered" evidence="1">
    <location>
        <begin position="1"/>
        <end position="124"/>
    </location>
</feature>
<feature type="compositionally biased region" description="Basic and acidic residues" evidence="1">
    <location>
        <begin position="221"/>
        <end position="232"/>
    </location>
</feature>